<evidence type="ECO:0000313" key="2">
    <source>
        <dbReference type="EMBL" id="BAY15973.1"/>
    </source>
</evidence>
<dbReference type="Proteomes" id="UP000218287">
    <property type="component" value="Chromosome"/>
</dbReference>
<name>A0A1Z4GEP1_9CYAN</name>
<dbReference type="AlphaFoldDB" id="A0A1Z4GEP1"/>
<feature type="region of interest" description="Disordered" evidence="1">
    <location>
        <begin position="1"/>
        <end position="33"/>
    </location>
</feature>
<accession>A0A1Z4GEP1</accession>
<reference evidence="2 3" key="1">
    <citation type="submission" date="2017-06" db="EMBL/GenBank/DDBJ databases">
        <title>Genome sequencing of cyanobaciteial culture collection at National Institute for Environmental Studies (NIES).</title>
        <authorList>
            <person name="Hirose Y."/>
            <person name="Shimura Y."/>
            <person name="Fujisawa T."/>
            <person name="Nakamura Y."/>
            <person name="Kawachi M."/>
        </authorList>
    </citation>
    <scope>NUCLEOTIDE SEQUENCE [LARGE SCALE GENOMIC DNA]</scope>
    <source>
        <strain evidence="2 3">NIES-21</strain>
    </source>
</reference>
<gene>
    <name evidence="2" type="ORF">NIES21_17950</name>
</gene>
<evidence type="ECO:0000313" key="3">
    <source>
        <dbReference type="Proteomes" id="UP000218287"/>
    </source>
</evidence>
<keyword evidence="3" id="KW-1185">Reference proteome</keyword>
<sequence>MSLIELPANVTDSSQPIASGSSNTNGSSFVATGRGGIPQNLSEDVRSYAITLGLMRVTGHLCIFANQPCEYSSTPISL</sequence>
<feature type="compositionally biased region" description="Polar residues" evidence="1">
    <location>
        <begin position="10"/>
        <end position="30"/>
    </location>
</feature>
<evidence type="ECO:0000256" key="1">
    <source>
        <dbReference type="SAM" id="MobiDB-lite"/>
    </source>
</evidence>
<proteinExistence type="predicted"/>
<protein>
    <submittedName>
        <fullName evidence="2">Uncharacterized protein</fullName>
    </submittedName>
</protein>
<organism evidence="2 3">
    <name type="scientific">Anabaenopsis circularis NIES-21</name>
    <dbReference type="NCBI Taxonomy" id="1085406"/>
    <lineage>
        <taxon>Bacteria</taxon>
        <taxon>Bacillati</taxon>
        <taxon>Cyanobacteriota</taxon>
        <taxon>Cyanophyceae</taxon>
        <taxon>Nostocales</taxon>
        <taxon>Nodulariaceae</taxon>
        <taxon>Anabaenopsis</taxon>
    </lineage>
</organism>
<dbReference type="EMBL" id="AP018174">
    <property type="protein sequence ID" value="BAY15973.1"/>
    <property type="molecule type" value="Genomic_DNA"/>
</dbReference>